<name>A0ABQ5M7R9_9FIRM</name>
<organism evidence="1 2">
    <name type="scientific">Lacrimispora amygdalina</name>
    <dbReference type="NCBI Taxonomy" id="253257"/>
    <lineage>
        <taxon>Bacteria</taxon>
        <taxon>Bacillati</taxon>
        <taxon>Bacillota</taxon>
        <taxon>Clostridia</taxon>
        <taxon>Lachnospirales</taxon>
        <taxon>Lachnospiraceae</taxon>
        <taxon>Lacrimispora</taxon>
    </lineage>
</organism>
<evidence type="ECO:0000313" key="1">
    <source>
        <dbReference type="EMBL" id="GLB30986.1"/>
    </source>
</evidence>
<reference evidence="1 2" key="1">
    <citation type="journal article" date="2024" name="Int. J. Syst. Evol. Microbiol.">
        <title>Lacrimispora brassicae sp. nov. isolated from fermented cabbage, and proposal of Clostridium indicum Gundawar et al. 2019 and Clostridium methoxybenzovorans Mechichi et al. 1999 as heterotypic synonyms of Lacrimispora amygdalina (Parshina et al. 2003) Haas and Blanchard 2020 and Lacrimispora indolis (McClung and McCoy 1957) Haas and Blanchard 2020, respectively.</title>
        <authorList>
            <person name="Kobayashi H."/>
            <person name="Tanizawa Y."/>
            <person name="Sakamoto M."/>
            <person name="Ohkuma M."/>
            <person name="Tohno M."/>
        </authorList>
    </citation>
    <scope>NUCLEOTIDE SEQUENCE [LARGE SCALE GENOMIC DNA]</scope>
    <source>
        <strain evidence="1 2">DSM 12857</strain>
    </source>
</reference>
<dbReference type="EMBL" id="BRPJ01000051">
    <property type="protein sequence ID" value="GLB30986.1"/>
    <property type="molecule type" value="Genomic_DNA"/>
</dbReference>
<proteinExistence type="predicted"/>
<evidence type="ECO:0000313" key="2">
    <source>
        <dbReference type="Proteomes" id="UP001419084"/>
    </source>
</evidence>
<keyword evidence="2" id="KW-1185">Reference proteome</keyword>
<protein>
    <submittedName>
        <fullName evidence="1">Uncharacterized protein</fullName>
    </submittedName>
</protein>
<comment type="caution">
    <text evidence="1">The sequence shown here is derived from an EMBL/GenBank/DDBJ whole genome shotgun (WGS) entry which is preliminary data.</text>
</comment>
<dbReference type="RefSeq" id="WP_346065550.1">
    <property type="nucleotide sequence ID" value="NZ_BRPJ01000051.1"/>
</dbReference>
<sequence length="65" mass="7347">MKLEEKQKVTVQVYPGRKFGTMIGSNDGLIGIQLNSGEYIDVPQERVRIILVEVEEDGKDKNNVQ</sequence>
<accession>A0ABQ5M7R9</accession>
<dbReference type="Proteomes" id="UP001419084">
    <property type="component" value="Unassembled WGS sequence"/>
</dbReference>
<gene>
    <name evidence="1" type="ORF">LAD12857_29090</name>
</gene>